<dbReference type="SUPFAM" id="SSF103473">
    <property type="entry name" value="MFS general substrate transporter"/>
    <property type="match status" value="1"/>
</dbReference>
<protein>
    <submittedName>
        <fullName evidence="7">Major facilitator superfamily domain-containing protein</fullName>
    </submittedName>
</protein>
<dbReference type="OrthoDB" id="433512at2759"/>
<dbReference type="InterPro" id="IPR036259">
    <property type="entry name" value="MFS_trans_sf"/>
</dbReference>
<evidence type="ECO:0000256" key="6">
    <source>
        <dbReference type="SAM" id="Phobius"/>
    </source>
</evidence>
<dbReference type="EMBL" id="JAGMUX010000001">
    <property type="protein sequence ID" value="KAH7270418.1"/>
    <property type="molecule type" value="Genomic_DNA"/>
</dbReference>
<evidence type="ECO:0000256" key="2">
    <source>
        <dbReference type="ARBA" id="ARBA00022692"/>
    </source>
</evidence>
<keyword evidence="4 6" id="KW-0472">Membrane</keyword>
<feature type="transmembrane region" description="Helical" evidence="6">
    <location>
        <begin position="494"/>
        <end position="516"/>
    </location>
</feature>
<feature type="transmembrane region" description="Helical" evidence="6">
    <location>
        <begin position="431"/>
        <end position="449"/>
    </location>
</feature>
<sequence>MVHRHHHHESTIPGEIPVPHGPADSDSEHISDEPIAYATADERRIFSHVTRPDDSYTEDGVYWADLPLAQRYRFVSKVDNDAAKEEAKTAWSMFKEDPLSPFSWYFRHAVIPGAGLGLEGYVLFSIGNLEPLFKAVWPDCWGKEPTTCSHNWIASVTYLEIIGIMVGQAVVGVMGDWVGRRWGLIQDAAIMFVGLLMLTASWGLTLQGWVICYAWSLFFYGFGVGGEYPITATSSLEGVSSGGRISTREDRLHRGRRVTTAFLMQGWGQFVNQVILIVLLAIFNNGKSSPPYSKSAAQYTFRLSFAFPAIGTLWLLYYRTYRMRSAGKQLAEAKKRSNVTGYDVNALRHCFTNFGGRLFATAGTWFCNDVFFYGNKLFQGQFIKVISPDSKSIFTTWTWNLVNITVSLAGYYLASLLIDNKMYGRKMMQQVGFFMCFLMFIIPAFKFDYYTSPAGIHSFQAMYFISSFFNQFGPNSVTFLVAGEVFPTPIRATAHGFSACIGKSGALLASVLYNYIDDQTKFYVVPWFGLAGMLLTWIFLPDTTGLDLKEQERRWYYIRDGKESEYHGVAVNPTHLSLWERFRGLGKSYDPEADWRAKVQDMRTEWELVQASRGPKETEGAMPEDGEFSPEIHEFFKRSSPKHIGRRDESLMVDPINEKTAVPSDDSNSK</sequence>
<accession>A0A9P9KXI5</accession>
<feature type="region of interest" description="Disordered" evidence="5">
    <location>
        <begin position="1"/>
        <end position="29"/>
    </location>
</feature>
<feature type="transmembrane region" description="Helical" evidence="6">
    <location>
        <begin position="299"/>
        <end position="318"/>
    </location>
</feature>
<evidence type="ECO:0000313" key="8">
    <source>
        <dbReference type="Proteomes" id="UP000720189"/>
    </source>
</evidence>
<evidence type="ECO:0000256" key="4">
    <source>
        <dbReference type="ARBA" id="ARBA00023136"/>
    </source>
</evidence>
<dbReference type="GeneID" id="70216340"/>
<feature type="region of interest" description="Disordered" evidence="5">
    <location>
        <begin position="639"/>
        <end position="670"/>
    </location>
</feature>
<feature type="transmembrane region" description="Helical" evidence="6">
    <location>
        <begin position="189"/>
        <end position="211"/>
    </location>
</feature>
<reference evidence="7" key="1">
    <citation type="journal article" date="2021" name="Nat. Commun.">
        <title>Genetic determinants of endophytism in the Arabidopsis root mycobiome.</title>
        <authorList>
            <person name="Mesny F."/>
            <person name="Miyauchi S."/>
            <person name="Thiergart T."/>
            <person name="Pickel B."/>
            <person name="Atanasova L."/>
            <person name="Karlsson M."/>
            <person name="Huettel B."/>
            <person name="Barry K.W."/>
            <person name="Haridas S."/>
            <person name="Chen C."/>
            <person name="Bauer D."/>
            <person name="Andreopoulos W."/>
            <person name="Pangilinan J."/>
            <person name="LaButti K."/>
            <person name="Riley R."/>
            <person name="Lipzen A."/>
            <person name="Clum A."/>
            <person name="Drula E."/>
            <person name="Henrissat B."/>
            <person name="Kohler A."/>
            <person name="Grigoriev I.V."/>
            <person name="Martin F.M."/>
            <person name="Hacquard S."/>
        </authorList>
    </citation>
    <scope>NUCLEOTIDE SEQUENCE</scope>
    <source>
        <strain evidence="7">MPI-CAGE-AT-0023</strain>
    </source>
</reference>
<name>A0A9P9KXI5_FUSRE</name>
<gene>
    <name evidence="7" type="ORF">BKA55DRAFT_496604</name>
</gene>
<keyword evidence="2 6" id="KW-0812">Transmembrane</keyword>
<feature type="transmembrane region" description="Helical" evidence="6">
    <location>
        <begin position="522"/>
        <end position="540"/>
    </location>
</feature>
<dbReference type="RefSeq" id="XP_046057186.1">
    <property type="nucleotide sequence ID" value="XM_046186386.1"/>
</dbReference>
<evidence type="ECO:0000256" key="1">
    <source>
        <dbReference type="ARBA" id="ARBA00004141"/>
    </source>
</evidence>
<dbReference type="GO" id="GO:0022857">
    <property type="term" value="F:transmembrane transporter activity"/>
    <property type="evidence" value="ECO:0007669"/>
    <property type="project" value="InterPro"/>
</dbReference>
<dbReference type="InterPro" id="IPR005828">
    <property type="entry name" value="MFS_sugar_transport-like"/>
</dbReference>
<dbReference type="AlphaFoldDB" id="A0A9P9KXI5"/>
<evidence type="ECO:0000256" key="5">
    <source>
        <dbReference type="SAM" id="MobiDB-lite"/>
    </source>
</evidence>
<evidence type="ECO:0000313" key="7">
    <source>
        <dbReference type="EMBL" id="KAH7270418.1"/>
    </source>
</evidence>
<feature type="transmembrane region" description="Helical" evidence="6">
    <location>
        <begin position="152"/>
        <end position="177"/>
    </location>
</feature>
<dbReference type="GO" id="GO:0016020">
    <property type="term" value="C:membrane"/>
    <property type="evidence" value="ECO:0007669"/>
    <property type="project" value="UniProtKB-SubCell"/>
</dbReference>
<dbReference type="Gene3D" id="1.20.1250.20">
    <property type="entry name" value="MFS general substrate transporter like domains"/>
    <property type="match status" value="1"/>
</dbReference>
<organism evidence="7 8">
    <name type="scientific">Fusarium redolens</name>
    <dbReference type="NCBI Taxonomy" id="48865"/>
    <lineage>
        <taxon>Eukaryota</taxon>
        <taxon>Fungi</taxon>
        <taxon>Dikarya</taxon>
        <taxon>Ascomycota</taxon>
        <taxon>Pezizomycotina</taxon>
        <taxon>Sordariomycetes</taxon>
        <taxon>Hypocreomycetidae</taxon>
        <taxon>Hypocreales</taxon>
        <taxon>Nectriaceae</taxon>
        <taxon>Fusarium</taxon>
        <taxon>Fusarium redolens species complex</taxon>
    </lineage>
</organism>
<dbReference type="Proteomes" id="UP000720189">
    <property type="component" value="Unassembled WGS sequence"/>
</dbReference>
<comment type="caution">
    <text evidence="7">The sequence shown here is derived from an EMBL/GenBank/DDBJ whole genome shotgun (WGS) entry which is preliminary data.</text>
</comment>
<dbReference type="PANTHER" id="PTHR24064">
    <property type="entry name" value="SOLUTE CARRIER FAMILY 22 MEMBER"/>
    <property type="match status" value="1"/>
</dbReference>
<proteinExistence type="predicted"/>
<keyword evidence="8" id="KW-1185">Reference proteome</keyword>
<evidence type="ECO:0000256" key="3">
    <source>
        <dbReference type="ARBA" id="ARBA00022989"/>
    </source>
</evidence>
<dbReference type="Pfam" id="PF00083">
    <property type="entry name" value="Sugar_tr"/>
    <property type="match status" value="2"/>
</dbReference>
<keyword evidence="3 6" id="KW-1133">Transmembrane helix</keyword>
<feature type="transmembrane region" description="Helical" evidence="6">
    <location>
        <begin position="260"/>
        <end position="283"/>
    </location>
</feature>
<comment type="subcellular location">
    <subcellularLocation>
        <location evidence="1">Membrane</location>
        <topology evidence="1">Multi-pass membrane protein</topology>
    </subcellularLocation>
</comment>